<evidence type="ECO:0000256" key="1">
    <source>
        <dbReference type="ARBA" id="ARBA00010371"/>
    </source>
</evidence>
<accession>A0A553GUS5</accession>
<evidence type="ECO:0000256" key="9">
    <source>
        <dbReference type="ARBA" id="ARBA00038963"/>
    </source>
</evidence>
<sequence>MLRARYSRHGTPEEVIEAVELPDPSLQPGEVWLEVLAAPINPSDLLTLSGEYGRLPPLPAFAGNEGVAVVRGRGPGVENLAEGQRVLIPSGAGSWSTHLVAKADALLPLPEAGDVRQLAMLTVNPPAALLMLREFVPLKPGDWVLQNAANSAVGGYLVQLARRQGLRTVNVVRREATADAVRRNGGDVVLLDGDDLPQRVADATGQAAIRLAIDPVGGEVCNRLAACLADGGTLVNYGRMSDQPCQVDPSLLIFHDIQVRGFWLDRWFRQAQPAQRQAVLQELIELIVEGTLHGEVGETFPVQRIKEAVAAAAKGEKNGKVMVVPA</sequence>
<dbReference type="InterPro" id="IPR011032">
    <property type="entry name" value="GroES-like_sf"/>
</dbReference>
<dbReference type="SUPFAM" id="SSF51735">
    <property type="entry name" value="NAD(P)-binding Rossmann-fold domains"/>
    <property type="match status" value="1"/>
</dbReference>
<dbReference type="GO" id="GO:0141148">
    <property type="term" value="F:enoyl-[acyl-carrier-protein] reductase (NADPH) activity"/>
    <property type="evidence" value="ECO:0007669"/>
    <property type="project" value="UniProtKB-EC"/>
</dbReference>
<proteinExistence type="inferred from homology"/>
<comment type="caution">
    <text evidence="12">The sequence shown here is derived from an EMBL/GenBank/DDBJ whole genome shotgun (WGS) entry which is preliminary data.</text>
</comment>
<dbReference type="EC" id="1.3.1.104" evidence="9"/>
<evidence type="ECO:0000256" key="4">
    <source>
        <dbReference type="ARBA" id="ARBA00022857"/>
    </source>
</evidence>
<gene>
    <name evidence="12" type="ORF">FM069_18825</name>
</gene>
<comment type="catalytic activity">
    <reaction evidence="10">
        <text>a 2,3-saturated acyl-[ACP] + NADP(+) = a (2E)-enoyl-[ACP] + NADPH + H(+)</text>
        <dbReference type="Rhea" id="RHEA:22564"/>
        <dbReference type="Rhea" id="RHEA-COMP:9925"/>
        <dbReference type="Rhea" id="RHEA-COMP:9926"/>
        <dbReference type="ChEBI" id="CHEBI:15378"/>
        <dbReference type="ChEBI" id="CHEBI:57783"/>
        <dbReference type="ChEBI" id="CHEBI:58349"/>
        <dbReference type="ChEBI" id="CHEBI:78784"/>
        <dbReference type="ChEBI" id="CHEBI:78785"/>
        <dbReference type="EC" id="1.3.1.104"/>
    </reaction>
</comment>
<dbReference type="GO" id="GO:0006633">
    <property type="term" value="P:fatty acid biosynthetic process"/>
    <property type="evidence" value="ECO:0007669"/>
    <property type="project" value="UniProtKB-KW"/>
</dbReference>
<keyword evidence="8" id="KW-0275">Fatty acid biosynthesis</keyword>
<dbReference type="Gene3D" id="3.90.180.10">
    <property type="entry name" value="Medium-chain alcohol dehydrogenases, catalytic domain"/>
    <property type="match status" value="1"/>
</dbReference>
<evidence type="ECO:0000259" key="11">
    <source>
        <dbReference type="SMART" id="SM00829"/>
    </source>
</evidence>
<dbReference type="RefSeq" id="WP_143489914.1">
    <property type="nucleotide sequence ID" value="NZ_VJOY01000018.1"/>
</dbReference>
<keyword evidence="4" id="KW-0521">NADP</keyword>
<reference evidence="12 13" key="1">
    <citation type="submission" date="2019-07" db="EMBL/GenBank/DDBJ databases">
        <title>Pseudomonas mangiferae sp. nov., isolated from bark of mango tree in Thailand.</title>
        <authorList>
            <person name="Srisuk N."/>
            <person name="Anurat P."/>
        </authorList>
    </citation>
    <scope>NUCLEOTIDE SEQUENCE [LARGE SCALE GENOMIC DNA]</scope>
    <source>
        <strain evidence="12 13">DMKU_BBB3-04</strain>
    </source>
</reference>
<evidence type="ECO:0000256" key="7">
    <source>
        <dbReference type="ARBA" id="ARBA00023098"/>
    </source>
</evidence>
<dbReference type="SUPFAM" id="SSF50129">
    <property type="entry name" value="GroES-like"/>
    <property type="match status" value="1"/>
</dbReference>
<keyword evidence="13" id="KW-1185">Reference proteome</keyword>
<evidence type="ECO:0000256" key="8">
    <source>
        <dbReference type="ARBA" id="ARBA00023160"/>
    </source>
</evidence>
<dbReference type="OrthoDB" id="9788224at2"/>
<keyword evidence="2" id="KW-0444">Lipid biosynthesis</keyword>
<dbReference type="InterPro" id="IPR051034">
    <property type="entry name" value="Mito_Enoyl-ACP_Reductase"/>
</dbReference>
<protein>
    <recommendedName>
        <fullName evidence="9">enoyl-[acyl-carrier-protein] reductase</fullName>
        <ecNumber evidence="9">1.3.1.104</ecNumber>
    </recommendedName>
</protein>
<keyword evidence="6" id="KW-0560">Oxidoreductase</keyword>
<dbReference type="SMART" id="SM00829">
    <property type="entry name" value="PKS_ER"/>
    <property type="match status" value="1"/>
</dbReference>
<dbReference type="Pfam" id="PF08240">
    <property type="entry name" value="ADH_N"/>
    <property type="match status" value="1"/>
</dbReference>
<evidence type="ECO:0000256" key="10">
    <source>
        <dbReference type="ARBA" id="ARBA00048843"/>
    </source>
</evidence>
<dbReference type="PANTHER" id="PTHR43981">
    <property type="entry name" value="ENOYL-[ACYL-CARRIER-PROTEIN] REDUCTASE, MITOCHONDRIAL"/>
    <property type="match status" value="1"/>
</dbReference>
<evidence type="ECO:0000256" key="5">
    <source>
        <dbReference type="ARBA" id="ARBA00022946"/>
    </source>
</evidence>
<dbReference type="InterPro" id="IPR013154">
    <property type="entry name" value="ADH-like_N"/>
</dbReference>
<evidence type="ECO:0000256" key="6">
    <source>
        <dbReference type="ARBA" id="ARBA00023002"/>
    </source>
</evidence>
<evidence type="ECO:0000256" key="2">
    <source>
        <dbReference type="ARBA" id="ARBA00022516"/>
    </source>
</evidence>
<evidence type="ECO:0000313" key="13">
    <source>
        <dbReference type="Proteomes" id="UP000315235"/>
    </source>
</evidence>
<dbReference type="InterPro" id="IPR020843">
    <property type="entry name" value="ER"/>
</dbReference>
<comment type="similarity">
    <text evidence="1">Belongs to the zinc-containing alcohol dehydrogenase family. Quinone oxidoreductase subfamily.</text>
</comment>
<keyword evidence="5" id="KW-0809">Transit peptide</keyword>
<dbReference type="Proteomes" id="UP000315235">
    <property type="component" value="Unassembled WGS sequence"/>
</dbReference>
<keyword evidence="3" id="KW-0276">Fatty acid metabolism</keyword>
<dbReference type="CDD" id="cd05282">
    <property type="entry name" value="ETR_like"/>
    <property type="match status" value="1"/>
</dbReference>
<evidence type="ECO:0000313" key="12">
    <source>
        <dbReference type="EMBL" id="TRX73229.1"/>
    </source>
</evidence>
<dbReference type="EMBL" id="VJOY01000018">
    <property type="protein sequence ID" value="TRX73229.1"/>
    <property type="molecule type" value="Genomic_DNA"/>
</dbReference>
<feature type="domain" description="Enoyl reductase (ER)" evidence="11">
    <location>
        <begin position="10"/>
        <end position="323"/>
    </location>
</feature>
<dbReference type="PANTHER" id="PTHR43981:SF2">
    <property type="entry name" value="ENOYL-[ACYL-CARRIER-PROTEIN] REDUCTASE, MITOCHONDRIAL"/>
    <property type="match status" value="1"/>
</dbReference>
<dbReference type="AlphaFoldDB" id="A0A553GUS5"/>
<evidence type="ECO:0000256" key="3">
    <source>
        <dbReference type="ARBA" id="ARBA00022832"/>
    </source>
</evidence>
<keyword evidence="7" id="KW-0443">Lipid metabolism</keyword>
<name>A0A553GUS5_9PSED</name>
<organism evidence="12 13">
    <name type="scientific">Pseudomonas mangiferae</name>
    <dbReference type="NCBI Taxonomy" id="2593654"/>
    <lineage>
        <taxon>Bacteria</taxon>
        <taxon>Pseudomonadati</taxon>
        <taxon>Pseudomonadota</taxon>
        <taxon>Gammaproteobacteria</taxon>
        <taxon>Pseudomonadales</taxon>
        <taxon>Pseudomonadaceae</taxon>
        <taxon>Pseudomonas</taxon>
    </lineage>
</organism>
<dbReference type="InterPro" id="IPR036291">
    <property type="entry name" value="NAD(P)-bd_dom_sf"/>
</dbReference>
<dbReference type="Gene3D" id="3.40.50.720">
    <property type="entry name" value="NAD(P)-binding Rossmann-like Domain"/>
    <property type="match status" value="1"/>
</dbReference>
<dbReference type="Pfam" id="PF00107">
    <property type="entry name" value="ADH_zinc_N"/>
    <property type="match status" value="1"/>
</dbReference>
<dbReference type="InterPro" id="IPR013149">
    <property type="entry name" value="ADH-like_C"/>
</dbReference>